<comment type="caution">
    <text evidence="2">The sequence shown here is derived from an EMBL/GenBank/DDBJ whole genome shotgun (WGS) entry which is preliminary data.</text>
</comment>
<evidence type="ECO:0000313" key="2">
    <source>
        <dbReference type="EMBL" id="KAA8620644.1"/>
    </source>
</evidence>
<dbReference type="InterPro" id="IPR010730">
    <property type="entry name" value="HET"/>
</dbReference>
<dbReference type="PANTHER" id="PTHR24148">
    <property type="entry name" value="ANKYRIN REPEAT DOMAIN-CONTAINING PROTEIN 39 HOMOLOG-RELATED"/>
    <property type="match status" value="1"/>
</dbReference>
<dbReference type="VEuPathDB" id="FungiDB:SMAC_09787"/>
<name>A0A8S8Z944_SORMA</name>
<accession>A0A8S8Z944</accession>
<organism evidence="2 3">
    <name type="scientific">Sordaria macrospora</name>
    <dbReference type="NCBI Taxonomy" id="5147"/>
    <lineage>
        <taxon>Eukaryota</taxon>
        <taxon>Fungi</taxon>
        <taxon>Dikarya</taxon>
        <taxon>Ascomycota</taxon>
        <taxon>Pezizomycotina</taxon>
        <taxon>Sordariomycetes</taxon>
        <taxon>Sordariomycetidae</taxon>
        <taxon>Sordariales</taxon>
        <taxon>Sordariaceae</taxon>
        <taxon>Sordaria</taxon>
    </lineage>
</organism>
<dbReference type="AlphaFoldDB" id="A0A8S8Z944"/>
<dbReference type="PANTHER" id="PTHR24148:SF73">
    <property type="entry name" value="HET DOMAIN PROTEIN (AFU_ORTHOLOGUE AFUA_8G01020)"/>
    <property type="match status" value="1"/>
</dbReference>
<protein>
    <recommendedName>
        <fullName evidence="1">Heterokaryon incompatibility domain-containing protein</fullName>
    </recommendedName>
</protein>
<dbReference type="Proteomes" id="UP000433876">
    <property type="component" value="Unassembled WGS sequence"/>
</dbReference>
<sequence length="156" mass="17880">MANTVQTDIMAMNAQGTFTYDLVPLHDPSTSIRLLQLCPTKNFTDDLQCRIYAKLLEETGRYHALSYAWGENKKTHEISIINFPREAKDKTRMQDPLDYDRGRTCAKLSLPITASLDICLRHLRGLFCSQGLILTIWIDQICINQDFDDENHIKCG</sequence>
<dbReference type="InterPro" id="IPR052895">
    <property type="entry name" value="HetReg/Transcr_Mod"/>
</dbReference>
<proteinExistence type="predicted"/>
<gene>
    <name evidence="2" type="ORF">SMACR_09787</name>
</gene>
<evidence type="ECO:0000313" key="3">
    <source>
        <dbReference type="Proteomes" id="UP000433876"/>
    </source>
</evidence>
<dbReference type="Pfam" id="PF06985">
    <property type="entry name" value="HET"/>
    <property type="match status" value="1"/>
</dbReference>
<dbReference type="EMBL" id="NMPR01000412">
    <property type="protein sequence ID" value="KAA8620644.1"/>
    <property type="molecule type" value="Genomic_DNA"/>
</dbReference>
<reference evidence="2 3" key="1">
    <citation type="submission" date="2017-07" db="EMBL/GenBank/DDBJ databases">
        <title>Genome sequence of the Sordaria macrospora wild type strain R19027.</title>
        <authorList>
            <person name="Nowrousian M."/>
            <person name="Teichert I."/>
            <person name="Kueck U."/>
        </authorList>
    </citation>
    <scope>NUCLEOTIDE SEQUENCE [LARGE SCALE GENOMIC DNA]</scope>
    <source>
        <strain evidence="2 3">R19027</strain>
        <tissue evidence="2">Mycelium</tissue>
    </source>
</reference>
<evidence type="ECO:0000259" key="1">
    <source>
        <dbReference type="Pfam" id="PF06985"/>
    </source>
</evidence>
<feature type="domain" description="Heterokaryon incompatibility" evidence="1">
    <location>
        <begin position="62"/>
        <end position="153"/>
    </location>
</feature>